<sequence>MELTNVRHHLSEIDNQMRDVIYCTYLDREFELDNEHKTDYNFFYR</sequence>
<evidence type="ECO:0000313" key="1">
    <source>
        <dbReference type="EMBL" id="KAG5632704.1"/>
    </source>
</evidence>
<evidence type="ECO:0000313" key="2">
    <source>
        <dbReference type="Proteomes" id="UP000824120"/>
    </source>
</evidence>
<dbReference type="AlphaFoldDB" id="A0A9J6B7M3"/>
<keyword evidence="2" id="KW-1185">Reference proteome</keyword>
<proteinExistence type="predicted"/>
<gene>
    <name evidence="1" type="ORF">H5410_004421</name>
</gene>
<comment type="caution">
    <text evidence="1">The sequence shown here is derived from an EMBL/GenBank/DDBJ whole genome shotgun (WGS) entry which is preliminary data.</text>
</comment>
<reference evidence="1 2" key="1">
    <citation type="submission" date="2020-09" db="EMBL/GenBank/DDBJ databases">
        <title>De no assembly of potato wild relative species, Solanum commersonii.</title>
        <authorList>
            <person name="Cho K."/>
        </authorList>
    </citation>
    <scope>NUCLEOTIDE SEQUENCE [LARGE SCALE GENOMIC DNA]</scope>
    <source>
        <strain evidence="1">LZ3.2</strain>
        <tissue evidence="1">Leaf</tissue>
    </source>
</reference>
<accession>A0A9J6B7M3</accession>
<dbReference type="EMBL" id="JACXVP010000001">
    <property type="protein sequence ID" value="KAG5632704.1"/>
    <property type="molecule type" value="Genomic_DNA"/>
</dbReference>
<dbReference type="Proteomes" id="UP000824120">
    <property type="component" value="Chromosome 1"/>
</dbReference>
<organism evidence="1 2">
    <name type="scientific">Solanum commersonii</name>
    <name type="common">Commerson's wild potato</name>
    <name type="synonym">Commerson's nightshade</name>
    <dbReference type="NCBI Taxonomy" id="4109"/>
    <lineage>
        <taxon>Eukaryota</taxon>
        <taxon>Viridiplantae</taxon>
        <taxon>Streptophyta</taxon>
        <taxon>Embryophyta</taxon>
        <taxon>Tracheophyta</taxon>
        <taxon>Spermatophyta</taxon>
        <taxon>Magnoliopsida</taxon>
        <taxon>eudicotyledons</taxon>
        <taxon>Gunneridae</taxon>
        <taxon>Pentapetalae</taxon>
        <taxon>asterids</taxon>
        <taxon>lamiids</taxon>
        <taxon>Solanales</taxon>
        <taxon>Solanaceae</taxon>
        <taxon>Solanoideae</taxon>
        <taxon>Solaneae</taxon>
        <taxon>Solanum</taxon>
    </lineage>
</organism>
<name>A0A9J6B7M3_SOLCO</name>
<protein>
    <submittedName>
        <fullName evidence="1">Uncharacterized protein</fullName>
    </submittedName>
</protein>